<dbReference type="Proteomes" id="UP000298030">
    <property type="component" value="Unassembled WGS sequence"/>
</dbReference>
<proteinExistence type="predicted"/>
<reference evidence="1 2" key="1">
    <citation type="journal article" date="2019" name="Nat. Ecol. Evol.">
        <title>Megaphylogeny resolves global patterns of mushroom evolution.</title>
        <authorList>
            <person name="Varga T."/>
            <person name="Krizsan K."/>
            <person name="Foldi C."/>
            <person name="Dima B."/>
            <person name="Sanchez-Garcia M."/>
            <person name="Sanchez-Ramirez S."/>
            <person name="Szollosi G.J."/>
            <person name="Szarkandi J.G."/>
            <person name="Papp V."/>
            <person name="Albert L."/>
            <person name="Andreopoulos W."/>
            <person name="Angelini C."/>
            <person name="Antonin V."/>
            <person name="Barry K.W."/>
            <person name="Bougher N.L."/>
            <person name="Buchanan P."/>
            <person name="Buyck B."/>
            <person name="Bense V."/>
            <person name="Catcheside P."/>
            <person name="Chovatia M."/>
            <person name="Cooper J."/>
            <person name="Damon W."/>
            <person name="Desjardin D."/>
            <person name="Finy P."/>
            <person name="Geml J."/>
            <person name="Haridas S."/>
            <person name="Hughes K."/>
            <person name="Justo A."/>
            <person name="Karasinski D."/>
            <person name="Kautmanova I."/>
            <person name="Kiss B."/>
            <person name="Kocsube S."/>
            <person name="Kotiranta H."/>
            <person name="LaButti K.M."/>
            <person name="Lechner B.E."/>
            <person name="Liimatainen K."/>
            <person name="Lipzen A."/>
            <person name="Lukacs Z."/>
            <person name="Mihaltcheva S."/>
            <person name="Morgado L.N."/>
            <person name="Niskanen T."/>
            <person name="Noordeloos M.E."/>
            <person name="Ohm R.A."/>
            <person name="Ortiz-Santana B."/>
            <person name="Ovrebo C."/>
            <person name="Racz N."/>
            <person name="Riley R."/>
            <person name="Savchenko A."/>
            <person name="Shiryaev A."/>
            <person name="Soop K."/>
            <person name="Spirin V."/>
            <person name="Szebenyi C."/>
            <person name="Tomsovsky M."/>
            <person name="Tulloss R.E."/>
            <person name="Uehling J."/>
            <person name="Grigoriev I.V."/>
            <person name="Vagvolgyi C."/>
            <person name="Papp T."/>
            <person name="Martin F.M."/>
            <person name="Miettinen O."/>
            <person name="Hibbett D.S."/>
            <person name="Nagy L.G."/>
        </authorList>
    </citation>
    <scope>NUCLEOTIDE SEQUENCE [LARGE SCALE GENOMIC DNA]</scope>
    <source>
        <strain evidence="1 2">FP101781</strain>
    </source>
</reference>
<keyword evidence="2" id="KW-1185">Reference proteome</keyword>
<protein>
    <submittedName>
        <fullName evidence="1">Uncharacterized protein</fullName>
    </submittedName>
</protein>
<name>A0A4Y7U0C1_COPMI</name>
<sequence>MQSPTERPTVQPYTRGASAERIRASQGHDLEVVPQLSSSNWQDLEHWLVCTSESDVLNEIPQGVEETVATYQMDLIPKSVGSGQADVGKPRRRPG</sequence>
<evidence type="ECO:0000313" key="2">
    <source>
        <dbReference type="Proteomes" id="UP000298030"/>
    </source>
</evidence>
<comment type="caution">
    <text evidence="1">The sequence shown here is derived from an EMBL/GenBank/DDBJ whole genome shotgun (WGS) entry which is preliminary data.</text>
</comment>
<dbReference type="AlphaFoldDB" id="A0A4Y7U0C1"/>
<organism evidence="1 2">
    <name type="scientific">Coprinellus micaceus</name>
    <name type="common">Glistening ink-cap mushroom</name>
    <name type="synonym">Coprinus micaceus</name>
    <dbReference type="NCBI Taxonomy" id="71717"/>
    <lineage>
        <taxon>Eukaryota</taxon>
        <taxon>Fungi</taxon>
        <taxon>Dikarya</taxon>
        <taxon>Basidiomycota</taxon>
        <taxon>Agaricomycotina</taxon>
        <taxon>Agaricomycetes</taxon>
        <taxon>Agaricomycetidae</taxon>
        <taxon>Agaricales</taxon>
        <taxon>Agaricineae</taxon>
        <taxon>Psathyrellaceae</taxon>
        <taxon>Coprinellus</taxon>
    </lineage>
</organism>
<evidence type="ECO:0000313" key="1">
    <source>
        <dbReference type="EMBL" id="TEB39876.1"/>
    </source>
</evidence>
<dbReference type="EMBL" id="QPFP01000001">
    <property type="protein sequence ID" value="TEB39876.1"/>
    <property type="molecule type" value="Genomic_DNA"/>
</dbReference>
<accession>A0A4Y7U0C1</accession>
<gene>
    <name evidence="1" type="ORF">FA13DRAFT_1724085</name>
</gene>
<feature type="non-terminal residue" evidence="1">
    <location>
        <position position="95"/>
    </location>
</feature>